<keyword evidence="1" id="KW-1133">Transmembrane helix</keyword>
<dbReference type="AlphaFoldDB" id="A0A6C0K4X4"/>
<feature type="transmembrane region" description="Helical" evidence="1">
    <location>
        <begin position="229"/>
        <end position="247"/>
    </location>
</feature>
<sequence length="251" mass="29155">MLDAIEKIYVLKLAKNDGTVMEEHLQKRFPGKPVQFWEVEGKTVNKNEGSINLSLWRILCHNYVDEVAQDITKNHMAMIRDAHDSGEGCVLFLEEDARFEEAPVSRLKGVSEWLKNSPMWDIFFLGYCNWPLVASFFVTTNVVKLWSPLNAHAYILNRRGMQKILNYTENGQKVNQHVDKIYATMPMLQRYGMFPMIAFQNKEPALFTKVCDKLNVRMSMRTLCIVNQYLSLLIPILIIGMIVYGLLRFFH</sequence>
<organism evidence="2">
    <name type="scientific">viral metagenome</name>
    <dbReference type="NCBI Taxonomy" id="1070528"/>
    <lineage>
        <taxon>unclassified sequences</taxon>
        <taxon>metagenomes</taxon>
        <taxon>organismal metagenomes</taxon>
    </lineage>
</organism>
<evidence type="ECO:0000256" key="1">
    <source>
        <dbReference type="SAM" id="Phobius"/>
    </source>
</evidence>
<keyword evidence="1" id="KW-0812">Transmembrane</keyword>
<evidence type="ECO:0008006" key="3">
    <source>
        <dbReference type="Google" id="ProtNLM"/>
    </source>
</evidence>
<protein>
    <recommendedName>
        <fullName evidence="3">Glycosyltransferase</fullName>
    </recommendedName>
</protein>
<reference evidence="2" key="1">
    <citation type="journal article" date="2020" name="Nature">
        <title>Giant virus diversity and host interactions through global metagenomics.</title>
        <authorList>
            <person name="Schulz F."/>
            <person name="Roux S."/>
            <person name="Paez-Espino D."/>
            <person name="Jungbluth S."/>
            <person name="Walsh D.A."/>
            <person name="Denef V.J."/>
            <person name="McMahon K.D."/>
            <person name="Konstantinidis K.T."/>
            <person name="Eloe-Fadrosh E.A."/>
            <person name="Kyrpides N.C."/>
            <person name="Woyke T."/>
        </authorList>
    </citation>
    <scope>NUCLEOTIDE SEQUENCE</scope>
    <source>
        <strain evidence="2">GVMAG-S-1101169-75</strain>
    </source>
</reference>
<name>A0A6C0K4X4_9ZZZZ</name>
<accession>A0A6C0K4X4</accession>
<dbReference type="EMBL" id="MN740789">
    <property type="protein sequence ID" value="QHU11767.1"/>
    <property type="molecule type" value="Genomic_DNA"/>
</dbReference>
<keyword evidence="1" id="KW-0472">Membrane</keyword>
<evidence type="ECO:0000313" key="2">
    <source>
        <dbReference type="EMBL" id="QHU11767.1"/>
    </source>
</evidence>
<proteinExistence type="predicted"/>